<proteinExistence type="predicted"/>
<feature type="domain" description="Putative plant transposon protein" evidence="1">
    <location>
        <begin position="43"/>
        <end position="210"/>
    </location>
</feature>
<dbReference type="InterPro" id="IPR046796">
    <property type="entry name" value="Transposase_32_dom"/>
</dbReference>
<keyword evidence="3" id="KW-1185">Reference proteome</keyword>
<sequence length="333" mass="37919">MVQENQIALAKLDMSHFISPEAAKWARKKIRPPFVEERGLALAPKDAVPTLVREFYANMDVEMLTSTIWGDTIYFSPEIINKMYATADVDDDQLKVLLNDGVFEIVAAPLYPNGINWHVDVRGNRVWFASRNLSLPAKVWMLFVNARLVPNRNTSEVRAPRAAWLYAIEHRYSINVERIICKNMKRCRTFPSVKSFFHSSTITKLIRLYGKQPPIDMGYRHTSDIGIGTLRSLGPCVGPTNEQAQGRRAPNSAHLLRIEDKIDNLAMIQQQMHEDIAFIRTTVLSSIVNLMWNIENTPNIFTVFSPHVYQNIGFPFGNAGLQEQQPTDANQYS</sequence>
<name>A0ABS8TKZ4_DATST</name>
<evidence type="ECO:0000313" key="3">
    <source>
        <dbReference type="Proteomes" id="UP000823775"/>
    </source>
</evidence>
<organism evidence="2 3">
    <name type="scientific">Datura stramonium</name>
    <name type="common">Jimsonweed</name>
    <name type="synonym">Common thornapple</name>
    <dbReference type="NCBI Taxonomy" id="4076"/>
    <lineage>
        <taxon>Eukaryota</taxon>
        <taxon>Viridiplantae</taxon>
        <taxon>Streptophyta</taxon>
        <taxon>Embryophyta</taxon>
        <taxon>Tracheophyta</taxon>
        <taxon>Spermatophyta</taxon>
        <taxon>Magnoliopsida</taxon>
        <taxon>eudicotyledons</taxon>
        <taxon>Gunneridae</taxon>
        <taxon>Pentapetalae</taxon>
        <taxon>asterids</taxon>
        <taxon>lamiids</taxon>
        <taxon>Solanales</taxon>
        <taxon>Solanaceae</taxon>
        <taxon>Solanoideae</taxon>
        <taxon>Datureae</taxon>
        <taxon>Datura</taxon>
    </lineage>
</organism>
<reference evidence="2 3" key="1">
    <citation type="journal article" date="2021" name="BMC Genomics">
        <title>Datura genome reveals duplications of psychoactive alkaloid biosynthetic genes and high mutation rate following tissue culture.</title>
        <authorList>
            <person name="Rajewski A."/>
            <person name="Carter-House D."/>
            <person name="Stajich J."/>
            <person name="Litt A."/>
        </authorList>
    </citation>
    <scope>NUCLEOTIDE SEQUENCE [LARGE SCALE GENOMIC DNA]</scope>
    <source>
        <strain evidence="2">AR-01</strain>
    </source>
</reference>
<evidence type="ECO:0000313" key="2">
    <source>
        <dbReference type="EMBL" id="MCD7471520.1"/>
    </source>
</evidence>
<dbReference type="EMBL" id="JACEIK010001694">
    <property type="protein sequence ID" value="MCD7471520.1"/>
    <property type="molecule type" value="Genomic_DNA"/>
</dbReference>
<evidence type="ECO:0000259" key="1">
    <source>
        <dbReference type="Pfam" id="PF20167"/>
    </source>
</evidence>
<comment type="caution">
    <text evidence="2">The sequence shown here is derived from an EMBL/GenBank/DDBJ whole genome shotgun (WGS) entry which is preliminary data.</text>
</comment>
<accession>A0ABS8TKZ4</accession>
<dbReference type="Proteomes" id="UP000823775">
    <property type="component" value="Unassembled WGS sequence"/>
</dbReference>
<dbReference type="Pfam" id="PF20167">
    <property type="entry name" value="Transposase_32"/>
    <property type="match status" value="1"/>
</dbReference>
<gene>
    <name evidence="2" type="ORF">HAX54_012007</name>
</gene>
<protein>
    <recommendedName>
        <fullName evidence="1">Putative plant transposon protein domain-containing protein</fullName>
    </recommendedName>
</protein>